<proteinExistence type="predicted"/>
<dbReference type="EMBL" id="BMQC01000025">
    <property type="protein sequence ID" value="GGK43290.1"/>
    <property type="molecule type" value="Genomic_DNA"/>
</dbReference>
<reference evidence="1" key="2">
    <citation type="submission" date="2020-09" db="EMBL/GenBank/DDBJ databases">
        <authorList>
            <person name="Sun Q."/>
            <person name="Ohkuma M."/>
        </authorList>
    </citation>
    <scope>NUCLEOTIDE SEQUENCE</scope>
    <source>
        <strain evidence="1">JCM 3091</strain>
    </source>
</reference>
<organism evidence="1 2">
    <name type="scientific">Pilimelia terevasa</name>
    <dbReference type="NCBI Taxonomy" id="53372"/>
    <lineage>
        <taxon>Bacteria</taxon>
        <taxon>Bacillati</taxon>
        <taxon>Actinomycetota</taxon>
        <taxon>Actinomycetes</taxon>
        <taxon>Micromonosporales</taxon>
        <taxon>Micromonosporaceae</taxon>
        <taxon>Pilimelia</taxon>
    </lineage>
</organism>
<sequence length="260" mass="26622">MLITVGSLKGQPAVTTTALGLAAVLSAGARVLLVEADPSGGDLASNFRVPIAPGLVELASQTSTLVSGVDAAVLERFTRRLPAGGGVSAIVAPPAGSRTVAAVAVVAVGRGRVLRQPDVTVVADVGRVSPASAAWPLMEAADRMVLMMRGRLGDLAHLHGLLPELLAAVGGRLTIVLCAGGGGYRPAQVTDSVHTAVREAGLPSLCPPVWGPLPHDETTARMLAGERKPHKKWRHTPLMRALDELAADLTRQPAATGGGR</sequence>
<evidence type="ECO:0000313" key="2">
    <source>
        <dbReference type="Proteomes" id="UP000662200"/>
    </source>
</evidence>
<dbReference type="SUPFAM" id="SSF52540">
    <property type="entry name" value="P-loop containing nucleoside triphosphate hydrolases"/>
    <property type="match status" value="1"/>
</dbReference>
<dbReference type="Gene3D" id="3.40.50.300">
    <property type="entry name" value="P-loop containing nucleotide triphosphate hydrolases"/>
    <property type="match status" value="1"/>
</dbReference>
<keyword evidence="2" id="KW-1185">Reference proteome</keyword>
<evidence type="ECO:0000313" key="1">
    <source>
        <dbReference type="EMBL" id="GGK43290.1"/>
    </source>
</evidence>
<accession>A0A8J3FJV6</accession>
<comment type="caution">
    <text evidence="1">The sequence shown here is derived from an EMBL/GenBank/DDBJ whole genome shotgun (WGS) entry which is preliminary data.</text>
</comment>
<protein>
    <submittedName>
        <fullName evidence="1">Uncharacterized protein</fullName>
    </submittedName>
</protein>
<dbReference type="InterPro" id="IPR027417">
    <property type="entry name" value="P-loop_NTPase"/>
</dbReference>
<dbReference type="Proteomes" id="UP000662200">
    <property type="component" value="Unassembled WGS sequence"/>
</dbReference>
<reference evidence="1" key="1">
    <citation type="journal article" date="2014" name="Int. J. Syst. Evol. Microbiol.">
        <title>Complete genome sequence of Corynebacterium casei LMG S-19264T (=DSM 44701T), isolated from a smear-ripened cheese.</title>
        <authorList>
            <consortium name="US DOE Joint Genome Institute (JGI-PGF)"/>
            <person name="Walter F."/>
            <person name="Albersmeier A."/>
            <person name="Kalinowski J."/>
            <person name="Ruckert C."/>
        </authorList>
    </citation>
    <scope>NUCLEOTIDE SEQUENCE</scope>
    <source>
        <strain evidence="1">JCM 3091</strain>
    </source>
</reference>
<gene>
    <name evidence="1" type="ORF">GCM10010124_40080</name>
</gene>
<name>A0A8J3FJV6_9ACTN</name>
<dbReference type="AlphaFoldDB" id="A0A8J3FJV6"/>